<organism evidence="5 6">
    <name type="scientific">Rhizobium sullae</name>
    <name type="common">Rhizobium hedysari</name>
    <dbReference type="NCBI Taxonomy" id="50338"/>
    <lineage>
        <taxon>Bacteria</taxon>
        <taxon>Pseudomonadati</taxon>
        <taxon>Pseudomonadota</taxon>
        <taxon>Alphaproteobacteria</taxon>
        <taxon>Hyphomicrobiales</taxon>
        <taxon>Rhizobiaceae</taxon>
        <taxon>Rhizobium/Agrobacterium group</taxon>
        <taxon>Rhizobium</taxon>
    </lineage>
</organism>
<dbReference type="Pfam" id="PF00185">
    <property type="entry name" value="OTCace"/>
    <property type="match status" value="1"/>
</dbReference>
<evidence type="ECO:0000313" key="6">
    <source>
        <dbReference type="Proteomes" id="UP000232164"/>
    </source>
</evidence>
<dbReference type="GO" id="GO:0019240">
    <property type="term" value="P:citrulline biosynthetic process"/>
    <property type="evidence" value="ECO:0007669"/>
    <property type="project" value="TreeGrafter"/>
</dbReference>
<dbReference type="InterPro" id="IPR006131">
    <property type="entry name" value="Asp_carbamoyltransf_Asp/Orn-bd"/>
</dbReference>
<dbReference type="InterPro" id="IPR036901">
    <property type="entry name" value="Asp/Orn_carbamoylTrfase_sf"/>
</dbReference>
<dbReference type="AlphaFoldDB" id="A0A2N0DAV8"/>
<dbReference type="Proteomes" id="UP000232164">
    <property type="component" value="Unassembled WGS sequence"/>
</dbReference>
<comment type="function">
    <text evidence="1">Reversibly catalyzes the transfer of the carbamoyl group from carbamoyl phosphate (CP) to the N(epsilon) atom of ornithine (ORN) to produce L-citrulline.</text>
</comment>
<feature type="domain" description="Aspartate/ornithine carbamoyltransferase Asp/Orn-binding" evidence="3">
    <location>
        <begin position="172"/>
        <end position="306"/>
    </location>
</feature>
<reference evidence="5 6" key="1">
    <citation type="submission" date="2017-11" db="EMBL/GenBank/DDBJ databases">
        <authorList>
            <person name="Han C.G."/>
        </authorList>
    </citation>
    <scope>NUCLEOTIDE SEQUENCE [LARGE SCALE GENOMIC DNA]</scope>
    <source>
        <strain evidence="5 6">HCNT1</strain>
    </source>
</reference>
<gene>
    <name evidence="5" type="ORF">CWR43_14410</name>
</gene>
<dbReference type="RefSeq" id="WP_100771528.1">
    <property type="nucleotide sequence ID" value="NZ_PIQN01000008.1"/>
</dbReference>
<dbReference type="GO" id="GO:0042450">
    <property type="term" value="P:L-arginine biosynthetic process via ornithine"/>
    <property type="evidence" value="ECO:0007669"/>
    <property type="project" value="TreeGrafter"/>
</dbReference>
<name>A0A2N0DAV8_RHISU</name>
<dbReference type="GO" id="GO:0016597">
    <property type="term" value="F:amino acid binding"/>
    <property type="evidence" value="ECO:0007669"/>
    <property type="project" value="InterPro"/>
</dbReference>
<evidence type="ECO:0000313" key="5">
    <source>
        <dbReference type="EMBL" id="PKA43233.1"/>
    </source>
</evidence>
<dbReference type="GO" id="GO:0004585">
    <property type="term" value="F:ornithine carbamoyltransferase activity"/>
    <property type="evidence" value="ECO:0007669"/>
    <property type="project" value="TreeGrafter"/>
</dbReference>
<sequence length="309" mass="34228">MYLRLIGLPVQRHAQNWGRVAVTTKKNFLEFHQLSADVAESIIDRANLLASAWADRRMPQSLQGKRVALIVDDSGWRNTTAFDLGVQAMGGICVDVPISFNTREATTDLAGYLDNWFDILVARTKELSTLRELSAASNAPVVNARTRSNHPCETLGDLAYVKAKRGKLDDLKVVGVAPDANIFRSWVEASISLPIQVVQVYPEKWHVRDPALLNANFSTSTRMSELLDADVIITDSWPGDAESAELADFQIARSILDTIRRDVIFLPCPPVARGQEVTDDAMRHPACQSRAAKAFLLHAQNALLEWIIA</sequence>
<evidence type="ECO:0000259" key="3">
    <source>
        <dbReference type="Pfam" id="PF00185"/>
    </source>
</evidence>
<protein>
    <submittedName>
        <fullName evidence="5">Ornithine carbamoyltransferase</fullName>
    </submittedName>
</protein>
<comment type="caution">
    <text evidence="5">The sequence shown here is derived from an EMBL/GenBank/DDBJ whole genome shotgun (WGS) entry which is preliminary data.</text>
</comment>
<evidence type="ECO:0000256" key="1">
    <source>
        <dbReference type="ARBA" id="ARBA00003822"/>
    </source>
</evidence>
<proteinExistence type="predicted"/>
<dbReference type="Gene3D" id="3.40.50.1370">
    <property type="entry name" value="Aspartate/ornithine carbamoyltransferase"/>
    <property type="match status" value="2"/>
</dbReference>
<accession>A0A2N0DAV8</accession>
<dbReference type="EMBL" id="PIQN01000008">
    <property type="protein sequence ID" value="PKA43233.1"/>
    <property type="molecule type" value="Genomic_DNA"/>
</dbReference>
<feature type="domain" description="Aspartate/ornithine carbamoyltransferase carbamoyl-P binding" evidence="4">
    <location>
        <begin position="26"/>
        <end position="161"/>
    </location>
</feature>
<dbReference type="SUPFAM" id="SSF53671">
    <property type="entry name" value="Aspartate/ornithine carbamoyltransferase"/>
    <property type="match status" value="1"/>
</dbReference>
<evidence type="ECO:0000256" key="2">
    <source>
        <dbReference type="ARBA" id="ARBA00022679"/>
    </source>
</evidence>
<dbReference type="Pfam" id="PF02729">
    <property type="entry name" value="OTCace_N"/>
    <property type="match status" value="1"/>
</dbReference>
<dbReference type="PANTHER" id="PTHR45753:SF3">
    <property type="entry name" value="ORNITHINE TRANSCARBAMYLASE, MITOCHONDRIAL"/>
    <property type="match status" value="1"/>
</dbReference>
<dbReference type="PANTHER" id="PTHR45753">
    <property type="entry name" value="ORNITHINE CARBAMOYLTRANSFERASE, MITOCHONDRIAL"/>
    <property type="match status" value="1"/>
</dbReference>
<reference evidence="5 6" key="2">
    <citation type="submission" date="2017-12" db="EMBL/GenBank/DDBJ databases">
        <title>Genome sequence of Rhizobium sullae HCNT1 isolated from Sulla coronaria nodules and featuring peculiar denitrification phenotypes.</title>
        <authorList>
            <person name="De Diego-Diaz B."/>
            <person name="Treu L."/>
            <person name="Campanaro S."/>
            <person name="Da Silva Duarte V."/>
            <person name="Basaglia M."/>
            <person name="Favaro L."/>
            <person name="Casella S."/>
            <person name="Squartini A."/>
        </authorList>
    </citation>
    <scope>NUCLEOTIDE SEQUENCE [LARGE SCALE GENOMIC DNA]</scope>
    <source>
        <strain evidence="5 6">HCNT1</strain>
    </source>
</reference>
<evidence type="ECO:0000259" key="4">
    <source>
        <dbReference type="Pfam" id="PF02729"/>
    </source>
</evidence>
<dbReference type="InterPro" id="IPR006132">
    <property type="entry name" value="Asp/Orn_carbamoyltranf_P-bd"/>
</dbReference>
<keyword evidence="2 5" id="KW-0808">Transferase</keyword>